<sequence length="573" mass="64918">MRALSALPLDDDIVDRIMTFCPTFGTLQSMILVSKAFHSVFQTHPKSITRAVAYNIVGPVLPQALRLVRYPYWNPNPDGTAAGLWTHNQHSDPDTMATTCPEEHSPSVITAEEKKKLQENSKEVETLEDIYSLTQKDRTSRTSVLTPIESMRFRRAVYRIWHYSRLFSADRFDLDELEELGEDGVKLIRRQRKAVLMEYPTDELQELYTVVRFMRGILEGICDEEDNLENIVDILLSVGPSAVTRAWEYRDREAIEDDIGFPLYELDGGEEVSLYKGYYDLPLGFIWAARKVTPPKEDDPAVKTKWILDEVRGANDTCSQCATPGGLTLLTEANWHRLTLPPIHFLKNKLKNNTSVTVPFNAALAPFQQAQMLINDVAPDDWVGAWISNVFDVAVHQRTSSGSEWDGWDKDKSYCQPCLTKFLEEHVWRWLLEERVKGGWVPPENCWYGYDCRTMVHKRPHADGRNHLCQMGGLYARYFVLESSKRGWCCSSRSNGDGDNGGFGQGILGFGVNGIVNASSHNVLLALMDWVEGDVVPDTMIGTAVDGSMRTRCRYPPTECVERDGVGVHRLEV</sequence>
<organism evidence="1 2">
    <name type="scientific">Mycena venus</name>
    <dbReference type="NCBI Taxonomy" id="2733690"/>
    <lineage>
        <taxon>Eukaryota</taxon>
        <taxon>Fungi</taxon>
        <taxon>Dikarya</taxon>
        <taxon>Basidiomycota</taxon>
        <taxon>Agaricomycotina</taxon>
        <taxon>Agaricomycetes</taxon>
        <taxon>Agaricomycetidae</taxon>
        <taxon>Agaricales</taxon>
        <taxon>Marasmiineae</taxon>
        <taxon>Mycenaceae</taxon>
        <taxon>Mycena</taxon>
    </lineage>
</organism>
<proteinExistence type="predicted"/>
<comment type="caution">
    <text evidence="1">The sequence shown here is derived from an EMBL/GenBank/DDBJ whole genome shotgun (WGS) entry which is preliminary data.</text>
</comment>
<keyword evidence="2" id="KW-1185">Reference proteome</keyword>
<reference evidence="1" key="1">
    <citation type="submission" date="2020-05" db="EMBL/GenBank/DDBJ databases">
        <title>Mycena genomes resolve the evolution of fungal bioluminescence.</title>
        <authorList>
            <person name="Tsai I.J."/>
        </authorList>
    </citation>
    <scope>NUCLEOTIDE SEQUENCE</scope>
    <source>
        <strain evidence="1">CCC161011</strain>
    </source>
</reference>
<protein>
    <recommendedName>
        <fullName evidence="3">F-box domain-containing protein</fullName>
    </recommendedName>
</protein>
<name>A0A8H6YJM2_9AGAR</name>
<evidence type="ECO:0008006" key="3">
    <source>
        <dbReference type="Google" id="ProtNLM"/>
    </source>
</evidence>
<evidence type="ECO:0000313" key="1">
    <source>
        <dbReference type="EMBL" id="KAF7359911.1"/>
    </source>
</evidence>
<evidence type="ECO:0000313" key="2">
    <source>
        <dbReference type="Proteomes" id="UP000620124"/>
    </source>
</evidence>
<dbReference type="EMBL" id="JACAZI010000005">
    <property type="protein sequence ID" value="KAF7359911.1"/>
    <property type="molecule type" value="Genomic_DNA"/>
</dbReference>
<dbReference type="Proteomes" id="UP000620124">
    <property type="component" value="Unassembled WGS sequence"/>
</dbReference>
<dbReference type="AlphaFoldDB" id="A0A8H6YJM2"/>
<accession>A0A8H6YJM2</accession>
<gene>
    <name evidence="1" type="ORF">MVEN_00716900</name>
</gene>
<dbReference type="OrthoDB" id="2745518at2759"/>